<dbReference type="EMBL" id="VIKS01000009">
    <property type="protein sequence ID" value="TQV87021.1"/>
    <property type="molecule type" value="Genomic_DNA"/>
</dbReference>
<feature type="domain" description="Catalase core" evidence="5">
    <location>
        <begin position="43"/>
        <end position="307"/>
    </location>
</feature>
<proteinExistence type="inferred from homology"/>
<evidence type="ECO:0000256" key="3">
    <source>
        <dbReference type="PIRSR" id="PIRSR000296-2"/>
    </source>
</evidence>
<comment type="caution">
    <text evidence="6">The sequence shown here is derived from an EMBL/GenBank/DDBJ whole genome shotgun (WGS) entry which is preliminary data.</text>
</comment>
<dbReference type="GO" id="GO:0046872">
    <property type="term" value="F:metal ion binding"/>
    <property type="evidence" value="ECO:0007669"/>
    <property type="project" value="UniProtKB-KW"/>
</dbReference>
<gene>
    <name evidence="6" type="ORF">FLL46_14540</name>
</gene>
<comment type="similarity">
    <text evidence="1">Belongs to the catalase family.</text>
</comment>
<dbReference type="GO" id="GO:0004096">
    <property type="term" value="F:catalase activity"/>
    <property type="evidence" value="ECO:0007669"/>
    <property type="project" value="InterPro"/>
</dbReference>
<dbReference type="SUPFAM" id="SSF56634">
    <property type="entry name" value="Heme-dependent catalase-like"/>
    <property type="match status" value="1"/>
</dbReference>
<name>A0A545UC21_9GAMM</name>
<keyword evidence="4" id="KW-0732">Signal</keyword>
<keyword evidence="7" id="KW-1185">Reference proteome</keyword>
<dbReference type="Gene3D" id="1.20.1280.120">
    <property type="match status" value="1"/>
</dbReference>
<evidence type="ECO:0000256" key="2">
    <source>
        <dbReference type="PIRSR" id="PIRSR000296-1"/>
    </source>
</evidence>
<keyword evidence="1 3" id="KW-0479">Metal-binding</keyword>
<sequence length="322" mass="35891">MYRKILCLGAVLLFNGILEARADSSAVDTVNAFEKLFGVTEGKRRNHTKGFCFEAVLTPEDKAIKRYSNSALFLNESKVIGRLSHKGGNNSARDDKPAEYGMGLSISTTSGEVHNMSMNTLDFFPVSTPEAFAELMYAKTQGPAAVKAFKMKNTDLQRFKKHMSKKAQVLTPYENSTYNSLNSFFLVNAKSEKTAVRWSFVPAEPLSFVVDKKPDFFFDNMQQNLKNHSISWNMIVTIANENDVINNAAIQWSGDHKQILAAKLKVLSISSEREGKCDAINYDPLVLSKGFEASADPLLQARRNAYAISFGRRSAEKSKRGK</sequence>
<keyword evidence="1 3" id="KW-0349">Heme</keyword>
<feature type="chain" id="PRO_5022110544" description="Catalase-related peroxidase" evidence="4">
    <location>
        <begin position="23"/>
        <end position="322"/>
    </location>
</feature>
<protein>
    <recommendedName>
        <fullName evidence="1">Catalase-related peroxidase</fullName>
        <ecNumber evidence="1">1.11.1.-</ecNumber>
    </recommendedName>
</protein>
<comment type="function">
    <text evidence="1">Has an organic peroxide-dependent peroxidase activity.</text>
</comment>
<keyword evidence="1 6" id="KW-0560">Oxidoreductase</keyword>
<dbReference type="GO" id="GO:0020037">
    <property type="term" value="F:heme binding"/>
    <property type="evidence" value="ECO:0007669"/>
    <property type="project" value="InterPro"/>
</dbReference>
<accession>A0A545UC21</accession>
<dbReference type="RefSeq" id="WP_142894596.1">
    <property type="nucleotide sequence ID" value="NZ_ML660165.1"/>
</dbReference>
<dbReference type="InterPro" id="IPR020835">
    <property type="entry name" value="Catalase_sf"/>
</dbReference>
<keyword evidence="1 6" id="KW-0575">Peroxidase</keyword>
<evidence type="ECO:0000313" key="6">
    <source>
        <dbReference type="EMBL" id="TQV87021.1"/>
    </source>
</evidence>
<dbReference type="Gene3D" id="2.40.180.10">
    <property type="entry name" value="Catalase core domain"/>
    <property type="match status" value="1"/>
</dbReference>
<evidence type="ECO:0000259" key="5">
    <source>
        <dbReference type="Pfam" id="PF00199"/>
    </source>
</evidence>
<comment type="cofactor">
    <cofactor evidence="1">
        <name>heme</name>
        <dbReference type="ChEBI" id="CHEBI:30413"/>
    </cofactor>
</comment>
<evidence type="ECO:0000256" key="4">
    <source>
        <dbReference type="SAM" id="SignalP"/>
    </source>
</evidence>
<dbReference type="PIRSF" id="PIRSF000296">
    <property type="entry name" value="SrpA"/>
    <property type="match status" value="1"/>
</dbReference>
<dbReference type="InterPro" id="IPR011614">
    <property type="entry name" value="Catalase_core"/>
</dbReference>
<feature type="active site" evidence="2">
    <location>
        <position position="47"/>
    </location>
</feature>
<reference evidence="6 7" key="1">
    <citation type="submission" date="2019-07" db="EMBL/GenBank/DDBJ databases">
        <title>Draft genome for Aliikangiella sp. M105.</title>
        <authorList>
            <person name="Wang G."/>
        </authorList>
    </citation>
    <scope>NUCLEOTIDE SEQUENCE [LARGE SCALE GENOMIC DNA]</scope>
    <source>
        <strain evidence="6 7">M105</strain>
    </source>
</reference>
<keyword evidence="1 3" id="KW-0408">Iron</keyword>
<organism evidence="6 7">
    <name type="scientific">Aliikangiella coralliicola</name>
    <dbReference type="NCBI Taxonomy" id="2592383"/>
    <lineage>
        <taxon>Bacteria</taxon>
        <taxon>Pseudomonadati</taxon>
        <taxon>Pseudomonadota</taxon>
        <taxon>Gammaproteobacteria</taxon>
        <taxon>Oceanospirillales</taxon>
        <taxon>Pleioneaceae</taxon>
        <taxon>Aliikangiella</taxon>
    </lineage>
</organism>
<dbReference type="Pfam" id="PF00199">
    <property type="entry name" value="Catalase"/>
    <property type="match status" value="1"/>
</dbReference>
<dbReference type="OrthoDB" id="255727at2"/>
<evidence type="ECO:0000256" key="1">
    <source>
        <dbReference type="PIRNR" id="PIRNR000296"/>
    </source>
</evidence>
<dbReference type="Proteomes" id="UP000315439">
    <property type="component" value="Unassembled WGS sequence"/>
</dbReference>
<dbReference type="EC" id="1.11.1.-" evidence="1"/>
<dbReference type="InterPro" id="IPR024168">
    <property type="entry name" value="Catalase_SrpA-type_pred"/>
</dbReference>
<evidence type="ECO:0000313" key="7">
    <source>
        <dbReference type="Proteomes" id="UP000315439"/>
    </source>
</evidence>
<feature type="binding site" description="axial binding residue" evidence="3">
    <location>
        <position position="306"/>
    </location>
    <ligand>
        <name>heme</name>
        <dbReference type="ChEBI" id="CHEBI:30413"/>
    </ligand>
    <ligandPart>
        <name>Fe</name>
        <dbReference type="ChEBI" id="CHEBI:18248"/>
    </ligandPart>
</feature>
<dbReference type="AlphaFoldDB" id="A0A545UC21"/>
<feature type="signal peptide" evidence="4">
    <location>
        <begin position="1"/>
        <end position="22"/>
    </location>
</feature>